<protein>
    <submittedName>
        <fullName evidence="1">Uncharacterized protein</fullName>
    </submittedName>
</protein>
<organism evidence="1 2">
    <name type="scientific">Vibrio phage fNo16</name>
    <dbReference type="NCBI Taxonomy" id="2315335"/>
    <lineage>
        <taxon>Viruses</taxon>
        <taxon>Varidnaviria</taxon>
        <taxon>Abadenavirae</taxon>
        <taxon>Produgelaviricota</taxon>
        <taxon>Belvinaviricetes</taxon>
        <taxon>Vinavirales</taxon>
        <taxon>Asemoviridae</taxon>
        <taxon>Elsinorevirus</taxon>
        <taxon>Elsinorevirus NO16</taxon>
    </lineage>
</organism>
<dbReference type="EMBL" id="MH730557">
    <property type="protein sequence ID" value="AXU40224.1"/>
    <property type="molecule type" value="Genomic_DNA"/>
</dbReference>
<evidence type="ECO:0000313" key="1">
    <source>
        <dbReference type="EMBL" id="AXU40224.1"/>
    </source>
</evidence>
<name>A0A3G1SVP4_9VIRU</name>
<gene>
    <name evidence="1" type="ORF">fNo16_0013</name>
</gene>
<proteinExistence type="predicted"/>
<dbReference type="Proteomes" id="UP000276974">
    <property type="component" value="Segment"/>
</dbReference>
<accession>A0A3G1SVP4</accession>
<evidence type="ECO:0000313" key="2">
    <source>
        <dbReference type="Proteomes" id="UP000276974"/>
    </source>
</evidence>
<sequence length="235" mass="25161">MAVLSGFPQNVTYQSVTVAQGGGSENLLINPRGKINQANESAGVLAAGQYFCDGWKAGGSGAEVYIDADGFRLVSGSILQLVPNNLESGRSIRGNMDAIMGNPVISINGGSDNELSDSAQYIQFEISGNNSKFTRIVLAESVSAPIYQQLSDELKHCKRFLFVSESNQELYSALSAYSFVSYQFDEMHIPPAVTVGQLYQGSQIFQVSKNKVMFLKSGSSSTAGFTGGIKLDARP</sequence>
<reference evidence="1 2" key="1">
    <citation type="submission" date="2018-08" db="EMBL/GenBank/DDBJ databases">
        <title>Complete genome sequence of Vibrio anguillarum PM2-like non-tailed bacteriophage phiNo16.</title>
        <authorList>
            <person name="Kalatzis P.G."/>
            <person name="Carstens A.B."/>
            <person name="Katharios P."/>
            <person name="Castillo D."/>
            <person name="Hansen L.H."/>
            <person name="Middelboe M."/>
        </authorList>
    </citation>
    <scope>NUCLEOTIDE SEQUENCE [LARGE SCALE GENOMIC DNA]</scope>
</reference>
<keyword evidence="2" id="KW-1185">Reference proteome</keyword>